<dbReference type="EMBL" id="JAWXRC010000035">
    <property type="protein sequence ID" value="MDX6032850.1"/>
    <property type="molecule type" value="Genomic_DNA"/>
</dbReference>
<name>A0AAJ2S397_9ENTR</name>
<comment type="caution">
    <text evidence="1">The sequence shown here is derived from an EMBL/GenBank/DDBJ whole genome shotgun (WGS) entry which is preliminary data.</text>
</comment>
<organism evidence="1 2">
    <name type="scientific">Scandinavium lactucae</name>
    <dbReference type="NCBI Taxonomy" id="3095028"/>
    <lineage>
        <taxon>Bacteria</taxon>
        <taxon>Pseudomonadati</taxon>
        <taxon>Pseudomonadota</taxon>
        <taxon>Gammaproteobacteria</taxon>
        <taxon>Enterobacterales</taxon>
        <taxon>Enterobacteriaceae</taxon>
        <taxon>Scandinavium</taxon>
    </lineage>
</organism>
<sequence length="253" mass="27795">MTLYSLLTAAHGRQLLNAHGWPTTLNVQTGDCGDRLEISGVLSHQALSDLLPALASCHGIDAVVLRGLQLLCDIYPLQGTVCGTVCGGKPAVRVSFESFPDVRMMFRQPLCEALQASLTACLTRLDADAETILRLTGAGYEGANIFERETRHFVVVGEVWDALPEDVQPDEALIAAWLHEIFCHGSAVLSVGLVVFQLYGMVRMAELPLEEVIIIRPGMPVRRWLPRQKLAQLADRVRRRVAHAREITASFTS</sequence>
<dbReference type="AlphaFoldDB" id="A0AAJ2S397"/>
<accession>A0AAJ2S397</accession>
<dbReference type="RefSeq" id="WP_319629332.1">
    <property type="nucleotide sequence ID" value="NZ_JAWXRB010000009.1"/>
</dbReference>
<dbReference type="Proteomes" id="UP001282336">
    <property type="component" value="Unassembled WGS sequence"/>
</dbReference>
<evidence type="ECO:0000313" key="2">
    <source>
        <dbReference type="Proteomes" id="UP001282336"/>
    </source>
</evidence>
<proteinExistence type="predicted"/>
<reference evidence="1" key="1">
    <citation type="submission" date="2023-11" db="EMBL/GenBank/DDBJ databases">
        <title>Scandinavium wanjuensis sp. nov., isolated from lettuce South Korea.</title>
        <authorList>
            <person name="Park J."/>
            <person name="Park S."/>
            <person name="Oh K.K."/>
            <person name="Cho G.S."/>
            <person name="Franz C.M.A.P."/>
        </authorList>
    </citation>
    <scope>NUCLEOTIDE SEQUENCE</scope>
    <source>
        <strain evidence="1">V105_12</strain>
    </source>
</reference>
<protein>
    <submittedName>
        <fullName evidence="1">Uncharacterized protein</fullName>
    </submittedName>
</protein>
<evidence type="ECO:0000313" key="1">
    <source>
        <dbReference type="EMBL" id="MDX6032850.1"/>
    </source>
</evidence>
<gene>
    <name evidence="1" type="ORF">SIL20_15195</name>
</gene>